<reference evidence="2 3" key="1">
    <citation type="submission" date="2019-05" db="EMBL/GenBank/DDBJ databases">
        <title>Another draft genome of Portunus trituberculatus and its Hox gene families provides insights of decapod evolution.</title>
        <authorList>
            <person name="Jeong J.-H."/>
            <person name="Song I."/>
            <person name="Kim S."/>
            <person name="Choi T."/>
            <person name="Kim D."/>
            <person name="Ryu S."/>
            <person name="Kim W."/>
        </authorList>
    </citation>
    <scope>NUCLEOTIDE SEQUENCE [LARGE SCALE GENOMIC DNA]</scope>
    <source>
        <tissue evidence="2">Muscle</tissue>
    </source>
</reference>
<dbReference type="EMBL" id="VSRR010009482">
    <property type="protein sequence ID" value="MPC50406.1"/>
    <property type="molecule type" value="Genomic_DNA"/>
</dbReference>
<keyword evidence="3" id="KW-1185">Reference proteome</keyword>
<proteinExistence type="predicted"/>
<dbReference type="Proteomes" id="UP000324222">
    <property type="component" value="Unassembled WGS sequence"/>
</dbReference>
<feature type="compositionally biased region" description="Low complexity" evidence="1">
    <location>
        <begin position="49"/>
        <end position="68"/>
    </location>
</feature>
<feature type="compositionally biased region" description="Pro residues" evidence="1">
    <location>
        <begin position="33"/>
        <end position="48"/>
    </location>
</feature>
<accession>A0A5B7FXV1</accession>
<organism evidence="2 3">
    <name type="scientific">Portunus trituberculatus</name>
    <name type="common">Swimming crab</name>
    <name type="synonym">Neptunus trituberculatus</name>
    <dbReference type="NCBI Taxonomy" id="210409"/>
    <lineage>
        <taxon>Eukaryota</taxon>
        <taxon>Metazoa</taxon>
        <taxon>Ecdysozoa</taxon>
        <taxon>Arthropoda</taxon>
        <taxon>Crustacea</taxon>
        <taxon>Multicrustacea</taxon>
        <taxon>Malacostraca</taxon>
        <taxon>Eumalacostraca</taxon>
        <taxon>Eucarida</taxon>
        <taxon>Decapoda</taxon>
        <taxon>Pleocyemata</taxon>
        <taxon>Brachyura</taxon>
        <taxon>Eubrachyura</taxon>
        <taxon>Portunoidea</taxon>
        <taxon>Portunidae</taxon>
        <taxon>Portuninae</taxon>
        <taxon>Portunus</taxon>
    </lineage>
</organism>
<name>A0A5B7FXV1_PORTR</name>
<dbReference type="AlphaFoldDB" id="A0A5B7FXV1"/>
<evidence type="ECO:0000313" key="2">
    <source>
        <dbReference type="EMBL" id="MPC50406.1"/>
    </source>
</evidence>
<evidence type="ECO:0000313" key="3">
    <source>
        <dbReference type="Proteomes" id="UP000324222"/>
    </source>
</evidence>
<feature type="compositionally biased region" description="Low complexity" evidence="1">
    <location>
        <begin position="14"/>
        <end position="25"/>
    </location>
</feature>
<feature type="compositionally biased region" description="Pro residues" evidence="1">
    <location>
        <begin position="69"/>
        <end position="78"/>
    </location>
</feature>
<gene>
    <name evidence="2" type="ORF">E2C01_044234</name>
</gene>
<feature type="region of interest" description="Disordered" evidence="1">
    <location>
        <begin position="1"/>
        <end position="91"/>
    </location>
</feature>
<protein>
    <submittedName>
        <fullName evidence="2">Uncharacterized protein</fullName>
    </submittedName>
</protein>
<evidence type="ECO:0000256" key="1">
    <source>
        <dbReference type="SAM" id="MobiDB-lite"/>
    </source>
</evidence>
<sequence>MVLAWGGTCEGIRRSGVSRGRGASSDSTGKTLPRPPPSSAPPPPPQPARPLSFPLPLHPSRSLSLSFHSPPPAFPTPHHPQVTPSRGTPCAPSETYVGFKIGKTLANTVLTPIDPS</sequence>
<comment type="caution">
    <text evidence="2">The sequence shown here is derived from an EMBL/GenBank/DDBJ whole genome shotgun (WGS) entry which is preliminary data.</text>
</comment>